<feature type="compositionally biased region" description="Low complexity" evidence="8">
    <location>
        <begin position="46"/>
        <end position="55"/>
    </location>
</feature>
<evidence type="ECO:0000256" key="5">
    <source>
        <dbReference type="ARBA" id="ARBA00022989"/>
    </source>
</evidence>
<comment type="caution">
    <text evidence="11">The sequence shown here is derived from an EMBL/GenBank/DDBJ whole genome shotgun (WGS) entry which is preliminary data.</text>
</comment>
<feature type="transmembrane region" description="Helical" evidence="9">
    <location>
        <begin position="794"/>
        <end position="814"/>
    </location>
</feature>
<feature type="compositionally biased region" description="Basic and acidic residues" evidence="8">
    <location>
        <begin position="378"/>
        <end position="387"/>
    </location>
</feature>
<keyword evidence="6" id="KW-0807">Transducer</keyword>
<dbReference type="Pfam" id="PF06652">
    <property type="entry name" value="Methuselah_N"/>
    <property type="match status" value="1"/>
</dbReference>
<dbReference type="InterPro" id="IPR023311">
    <property type="entry name" value="Methusela_ecto_dom_2"/>
</dbReference>
<dbReference type="InterPro" id="IPR017981">
    <property type="entry name" value="GPCR_2-like_7TM"/>
</dbReference>
<feature type="transmembrane region" description="Helical" evidence="9">
    <location>
        <begin position="873"/>
        <end position="899"/>
    </location>
</feature>
<dbReference type="AlphaFoldDB" id="A0AAE1K2J1"/>
<feature type="domain" description="G-protein coupled receptors family 2 profile 2" evidence="10">
    <location>
        <begin position="673"/>
        <end position="969"/>
    </location>
</feature>
<keyword evidence="3 9" id="KW-0812">Transmembrane</keyword>
<evidence type="ECO:0000256" key="4">
    <source>
        <dbReference type="ARBA" id="ARBA00022729"/>
    </source>
</evidence>
<evidence type="ECO:0000256" key="7">
    <source>
        <dbReference type="ARBA" id="ARBA00023136"/>
    </source>
</evidence>
<feature type="compositionally biased region" description="Basic and acidic residues" evidence="8">
    <location>
        <begin position="13"/>
        <end position="45"/>
    </location>
</feature>
<keyword evidence="12" id="KW-1185">Reference proteome</keyword>
<protein>
    <recommendedName>
        <fullName evidence="10">G-protein coupled receptors family 2 profile 2 domain-containing protein</fullName>
    </recommendedName>
</protein>
<dbReference type="PROSITE" id="PS50261">
    <property type="entry name" value="G_PROTEIN_RECEP_F2_4"/>
    <property type="match status" value="1"/>
</dbReference>
<evidence type="ECO:0000313" key="12">
    <source>
        <dbReference type="Proteomes" id="UP001286313"/>
    </source>
</evidence>
<feature type="compositionally biased region" description="Polar residues" evidence="8">
    <location>
        <begin position="1054"/>
        <end position="1079"/>
    </location>
</feature>
<evidence type="ECO:0000259" key="10">
    <source>
        <dbReference type="PROSITE" id="PS50261"/>
    </source>
</evidence>
<organism evidence="11 12">
    <name type="scientific">Petrolisthes cinctipes</name>
    <name type="common">Flat porcelain crab</name>
    <dbReference type="NCBI Taxonomy" id="88211"/>
    <lineage>
        <taxon>Eukaryota</taxon>
        <taxon>Metazoa</taxon>
        <taxon>Ecdysozoa</taxon>
        <taxon>Arthropoda</taxon>
        <taxon>Crustacea</taxon>
        <taxon>Multicrustacea</taxon>
        <taxon>Malacostraca</taxon>
        <taxon>Eumalacostraca</taxon>
        <taxon>Eucarida</taxon>
        <taxon>Decapoda</taxon>
        <taxon>Pleocyemata</taxon>
        <taxon>Anomura</taxon>
        <taxon>Galatheoidea</taxon>
        <taxon>Porcellanidae</taxon>
        <taxon>Petrolisthes</taxon>
    </lineage>
</organism>
<dbReference type="InterPro" id="IPR010596">
    <property type="entry name" value="Methuselah_N_dom"/>
</dbReference>
<feature type="transmembrane region" description="Helical" evidence="9">
    <location>
        <begin position="947"/>
        <end position="967"/>
    </location>
</feature>
<dbReference type="InterPro" id="IPR052808">
    <property type="entry name" value="GPCR_Mth-like"/>
</dbReference>
<feature type="compositionally biased region" description="Basic and acidic residues" evidence="8">
    <location>
        <begin position="89"/>
        <end position="107"/>
    </location>
</feature>
<feature type="compositionally biased region" description="Basic and acidic residues" evidence="8">
    <location>
        <begin position="56"/>
        <end position="65"/>
    </location>
</feature>
<dbReference type="Pfam" id="PF00002">
    <property type="entry name" value="7tm_2"/>
    <property type="match status" value="1"/>
</dbReference>
<feature type="transmembrane region" description="Helical" evidence="9">
    <location>
        <begin position="920"/>
        <end position="941"/>
    </location>
</feature>
<dbReference type="PANTHER" id="PTHR46953">
    <property type="entry name" value="G-PROTEIN COUPLED RECEPTOR MTH-LIKE 1-RELATED"/>
    <property type="match status" value="1"/>
</dbReference>
<feature type="compositionally biased region" description="Basic and acidic residues" evidence="8">
    <location>
        <begin position="345"/>
        <end position="365"/>
    </location>
</feature>
<feature type="region of interest" description="Disordered" evidence="8">
    <location>
        <begin position="306"/>
        <end position="387"/>
    </location>
</feature>
<keyword evidence="7 9" id="KW-0472">Membrane</keyword>
<evidence type="ECO:0000256" key="2">
    <source>
        <dbReference type="ARBA" id="ARBA00008979"/>
    </source>
</evidence>
<dbReference type="Gene3D" id="1.20.1070.10">
    <property type="entry name" value="Rhodopsin 7-helix transmembrane proteins"/>
    <property type="match status" value="1"/>
</dbReference>
<gene>
    <name evidence="11" type="ORF">Pcinc_032977</name>
</gene>
<comment type="subcellular location">
    <subcellularLocation>
        <location evidence="1">Membrane</location>
        <topology evidence="1">Multi-pass membrane protein</topology>
    </subcellularLocation>
</comment>
<comment type="similarity">
    <text evidence="2">Belongs to the G-protein coupled receptor 2 family. Mth subfamily.</text>
</comment>
<feature type="compositionally biased region" description="Basic and acidic residues" evidence="8">
    <location>
        <begin position="129"/>
        <end position="139"/>
    </location>
</feature>
<dbReference type="CDD" id="cd15039">
    <property type="entry name" value="7tmB3_Methuselah-like"/>
    <property type="match status" value="1"/>
</dbReference>
<dbReference type="Proteomes" id="UP001286313">
    <property type="component" value="Unassembled WGS sequence"/>
</dbReference>
<feature type="transmembrane region" description="Helical" evidence="9">
    <location>
        <begin position="719"/>
        <end position="741"/>
    </location>
</feature>
<dbReference type="GO" id="GO:0007166">
    <property type="term" value="P:cell surface receptor signaling pathway"/>
    <property type="evidence" value="ECO:0007669"/>
    <property type="project" value="InterPro"/>
</dbReference>
<evidence type="ECO:0000256" key="6">
    <source>
        <dbReference type="ARBA" id="ARBA00023040"/>
    </source>
</evidence>
<feature type="region of interest" description="Disordered" evidence="8">
    <location>
        <begin position="1"/>
        <end position="152"/>
    </location>
</feature>
<dbReference type="SUPFAM" id="SSF63877">
    <property type="entry name" value="Methuselah ectodomain"/>
    <property type="match status" value="1"/>
</dbReference>
<evidence type="ECO:0000256" key="1">
    <source>
        <dbReference type="ARBA" id="ARBA00004141"/>
    </source>
</evidence>
<evidence type="ECO:0000256" key="3">
    <source>
        <dbReference type="ARBA" id="ARBA00022692"/>
    </source>
</evidence>
<reference evidence="11" key="1">
    <citation type="submission" date="2023-10" db="EMBL/GenBank/DDBJ databases">
        <title>Genome assemblies of two species of porcelain crab, Petrolisthes cinctipes and Petrolisthes manimaculis (Anomura: Porcellanidae).</title>
        <authorList>
            <person name="Angst P."/>
        </authorList>
    </citation>
    <scope>NUCLEOTIDE SEQUENCE</scope>
    <source>
        <strain evidence="11">PB745_01</strain>
        <tissue evidence="11">Gill</tissue>
    </source>
</reference>
<dbReference type="Gene3D" id="2.170.180.11">
    <property type="entry name" value="Methuselah ectodomain, domain 2"/>
    <property type="match status" value="1"/>
</dbReference>
<feature type="transmembrane region" description="Helical" evidence="9">
    <location>
        <begin position="747"/>
        <end position="773"/>
    </location>
</feature>
<dbReference type="InterPro" id="IPR000832">
    <property type="entry name" value="GPCR_2_secretin-like"/>
</dbReference>
<feature type="transmembrane region" description="Helical" evidence="9">
    <location>
        <begin position="675"/>
        <end position="698"/>
    </location>
</feature>
<keyword evidence="6" id="KW-0675">Receptor</keyword>
<evidence type="ECO:0000313" key="11">
    <source>
        <dbReference type="EMBL" id="KAK3861010.1"/>
    </source>
</evidence>
<dbReference type="EMBL" id="JAWQEG010004585">
    <property type="protein sequence ID" value="KAK3861010.1"/>
    <property type="molecule type" value="Genomic_DNA"/>
</dbReference>
<feature type="compositionally biased region" description="Basic and acidic residues" evidence="8">
    <location>
        <begin position="306"/>
        <end position="336"/>
    </location>
</feature>
<dbReference type="GO" id="GO:0016020">
    <property type="term" value="C:membrane"/>
    <property type="evidence" value="ECO:0007669"/>
    <property type="project" value="UniProtKB-SubCell"/>
</dbReference>
<keyword evidence="4" id="KW-0732">Signal</keyword>
<sequence>ETETTTTTTSPVEKVDLVRPPDDHQGSGHGLDDPQHDPHDSHDDSQPNNNNNNNNNKEDDPHDDSQPNNNITHNDHQHHDPPPPPTTTTRDDDPLHDPIRDNDHLHDPTTTTTTRDNDPLHDPTTTTNTRDDDPLHDPPKTTTRRPHKPGSVSMVIHKCCPEEQVWDHTTESCQHSRDLTFSVPIFTIDYYGMYMESNLTRDQVALWTDMLGCQKYLLDVVPENKPEFDFRVLDTGQLWVPEYERHYDPPHYCLENFVRDASLRGSPHIQGAMVCILETEVETFDPSKVPVRKCCMYDEVRGVREERQKKAGQGRTEKGQGKEGQKRVEQDKEGQIKGRTRKDRKRVEQDEGRKDRKRAEQDKGRTGQKKAGQGSTEKGQDKEGQKRVYDATSSCALRENVTSDPWLVPLRSLEGPLADVRMVDIRQPPYSDTHELVPNFQTCVGEQMGWQVELFQVESETGGLYLPLLDRVIPYNQYCIEDFHTNGSLVPMAYVCVSEDEMEQLHRLQTPGCQTDSCVPKCCPLGEVISAASHRCVPAQEISTASHRCDSAQENSTESHRCIQAQEYLFTPTIRHLNGSHSDILEADYQFGFPDCAIQLTYPHEEVELQEGGSLRYRTNNTDECQPHQVYNIPRGSYCIDQVYYASGEVKQGAGFCFQDHWDHLVGVEKQEVNYLYSAFLAISDLFILISFVVYLTVPDHNKRGLNKNIKLAHSVLGRILLCFLFSLFFAYLFLIIIKLFSDPINLASPSACIGVGVCMYMFFMATFFWLNVLCFELWWKCARQERSSGRRWVWYQVYAWVCPLVFGGISLIMEFSPNISNCYIKPKFGTYSCFFSYSVSLCIHVFVSPSPVHPSVPHHRYNSVSHNNGAKWAYFLGPVAVLLLADLVFFLMTVRSLLVTVQQSHKGTVQRQGRQRLRLCFKLFLVMGISWLAEIISFQLGPSTVWYISDVFNCFQGFIIFLIFILKPKILETMKVRVCTWCGSPPPSRPRGTNVFSSVMLSNSASTDEFSLSNQLSFAAHSRLSSSSRSQSPRSLSRFPHLPHKDLALSLSRQSNPHAQLDSRTSSSNTFGTQSRPQVDSGPPTAPGSASSSSPASSRPSTPRTTSTRASLSTLSVVEASC</sequence>
<keyword evidence="5 9" id="KW-1133">Transmembrane helix</keyword>
<name>A0AAE1K2J1_PETCI</name>
<accession>A0AAE1K2J1</accession>
<feature type="compositionally biased region" description="Low complexity" evidence="8">
    <location>
        <begin position="1082"/>
        <end position="1117"/>
    </location>
</feature>
<evidence type="ECO:0000256" key="9">
    <source>
        <dbReference type="SAM" id="Phobius"/>
    </source>
</evidence>
<proteinExistence type="inferred from homology"/>
<dbReference type="GO" id="GO:0004930">
    <property type="term" value="F:G protein-coupled receptor activity"/>
    <property type="evidence" value="ECO:0007669"/>
    <property type="project" value="UniProtKB-KW"/>
</dbReference>
<feature type="region of interest" description="Disordered" evidence="8">
    <location>
        <begin position="1054"/>
        <end position="1123"/>
    </location>
</feature>
<feature type="non-terminal residue" evidence="11">
    <location>
        <position position="1"/>
    </location>
</feature>
<evidence type="ECO:0000256" key="8">
    <source>
        <dbReference type="SAM" id="MobiDB-lite"/>
    </source>
</evidence>
<dbReference type="PANTHER" id="PTHR46953:SF1">
    <property type="entry name" value="G-PROTEIN COUPLED RECEPTOR MTH-LIKE 1-RELATED"/>
    <property type="match status" value="1"/>
</dbReference>
<dbReference type="InterPro" id="IPR036272">
    <property type="entry name" value="Methuselah_N_sf"/>
</dbReference>
<keyword evidence="6" id="KW-0297">G-protein coupled receptor</keyword>